<dbReference type="RefSeq" id="XP_033591505.1">
    <property type="nucleotide sequence ID" value="XM_033738853.1"/>
</dbReference>
<reference evidence="2" key="1">
    <citation type="journal article" date="2020" name="Stud. Mycol.">
        <title>101 Dothideomycetes genomes: a test case for predicting lifestyles and emergence of pathogens.</title>
        <authorList>
            <person name="Haridas S."/>
            <person name="Albert R."/>
            <person name="Binder M."/>
            <person name="Bloem J."/>
            <person name="Labutti K."/>
            <person name="Salamov A."/>
            <person name="Andreopoulos B."/>
            <person name="Baker S."/>
            <person name="Barry K."/>
            <person name="Bills G."/>
            <person name="Bluhm B."/>
            <person name="Cannon C."/>
            <person name="Castanera R."/>
            <person name="Culley D."/>
            <person name="Daum C."/>
            <person name="Ezra D."/>
            <person name="Gonzalez J."/>
            <person name="Henrissat B."/>
            <person name="Kuo A."/>
            <person name="Liang C."/>
            <person name="Lipzen A."/>
            <person name="Lutzoni F."/>
            <person name="Magnuson J."/>
            <person name="Mondo S."/>
            <person name="Nolan M."/>
            <person name="Ohm R."/>
            <person name="Pangilinan J."/>
            <person name="Park H.-J."/>
            <person name="Ramirez L."/>
            <person name="Alfaro M."/>
            <person name="Sun H."/>
            <person name="Tritt A."/>
            <person name="Yoshinaga Y."/>
            <person name="Zwiers L.-H."/>
            <person name="Turgeon B."/>
            <person name="Goodwin S."/>
            <person name="Spatafora J."/>
            <person name="Crous P."/>
            <person name="Grigoriev I."/>
        </authorList>
    </citation>
    <scope>NUCLEOTIDE SEQUENCE</scope>
    <source>
        <strain evidence="2">CBS 113389</strain>
    </source>
</reference>
<evidence type="ECO:0000313" key="2">
    <source>
        <dbReference type="EMBL" id="KAF2484936.1"/>
    </source>
</evidence>
<dbReference type="GeneID" id="54479854"/>
<proteinExistence type="predicted"/>
<accession>A0A6A6PYU2</accession>
<dbReference type="InterPro" id="IPR039535">
    <property type="entry name" value="ASST-like"/>
</dbReference>
<dbReference type="OrthoDB" id="5377172at2759"/>
<dbReference type="EMBL" id="MU001633">
    <property type="protein sequence ID" value="KAF2484936.1"/>
    <property type="molecule type" value="Genomic_DNA"/>
</dbReference>
<evidence type="ECO:0000256" key="1">
    <source>
        <dbReference type="SAM" id="Phobius"/>
    </source>
</evidence>
<keyword evidence="1" id="KW-0812">Transmembrane</keyword>
<dbReference type="AlphaFoldDB" id="A0A6A6PYU2"/>
<protein>
    <submittedName>
        <fullName evidence="2">ASST-domain-containing protein</fullName>
    </submittedName>
</protein>
<evidence type="ECO:0000313" key="3">
    <source>
        <dbReference type="Proteomes" id="UP000799767"/>
    </source>
</evidence>
<gene>
    <name evidence="2" type="ORF">BDY17DRAFT_93998</name>
</gene>
<keyword evidence="1" id="KW-0472">Membrane</keyword>
<name>A0A6A6PYU2_9PEZI</name>
<keyword evidence="3" id="KW-1185">Reference proteome</keyword>
<dbReference type="InterPro" id="IPR053143">
    <property type="entry name" value="Arylsulfate_ST"/>
</dbReference>
<dbReference type="Pfam" id="PF14269">
    <property type="entry name" value="Arylsulfotran_2"/>
    <property type="match status" value="1"/>
</dbReference>
<feature type="transmembrane region" description="Helical" evidence="1">
    <location>
        <begin position="331"/>
        <end position="351"/>
    </location>
</feature>
<organism evidence="2 3">
    <name type="scientific">Neohortaea acidophila</name>
    <dbReference type="NCBI Taxonomy" id="245834"/>
    <lineage>
        <taxon>Eukaryota</taxon>
        <taxon>Fungi</taxon>
        <taxon>Dikarya</taxon>
        <taxon>Ascomycota</taxon>
        <taxon>Pezizomycotina</taxon>
        <taxon>Dothideomycetes</taxon>
        <taxon>Dothideomycetidae</taxon>
        <taxon>Mycosphaerellales</taxon>
        <taxon>Teratosphaeriaceae</taxon>
        <taxon>Neohortaea</taxon>
    </lineage>
</organism>
<dbReference type="PANTHER" id="PTHR35340:SF8">
    <property type="entry name" value="ASST-DOMAIN-CONTAINING PROTEIN"/>
    <property type="match status" value="1"/>
</dbReference>
<sequence>MLSGESPGFEERDSKTLQLRFAWSAEGHIDVNESFVKPVCNGVWDFLHANSVDKFPGGDYLLCGRHTDTLYKISGQDGTILWRFGGKQSDFAFQGHFSGQHDARIIAHNETYTVISILDNAIRPGLQPTTNNYSRGMLIGLHTDTMVASVLQTYPHPHGGYAVGRGNFQLLGNGNAFLGWWMQGLISEYTSDGRLLMDASWLPRLKSYRSYKFDWVGHPAEPPDVFVRSAWTEGRMQTMIYVSWNGATEVDHWVVYKASGDDGSRKRLAAFKRTGFETAFKYDGFEGDMTIEAIDRSGSPLGESLIVTIEQPKRTRWTYGLERARRTRISAFALCSLVVVCVLVGVSLGLLRKSRFLMSGWDLRGQKLYERDILRRSKWL</sequence>
<dbReference type="Proteomes" id="UP000799767">
    <property type="component" value="Unassembled WGS sequence"/>
</dbReference>
<dbReference type="PANTHER" id="PTHR35340">
    <property type="entry name" value="PQQ ENZYME REPEAT PROTEIN-RELATED"/>
    <property type="match status" value="1"/>
</dbReference>
<keyword evidence="1" id="KW-1133">Transmembrane helix</keyword>